<reference evidence="5 6" key="1">
    <citation type="submission" date="2023-06" db="EMBL/GenBank/DDBJ databases">
        <authorList>
            <person name="Yushchuk O."/>
            <person name="Binda E."/>
            <person name="Ruckert-Reed C."/>
            <person name="Fedorenko V."/>
            <person name="Kalinowski J."/>
            <person name="Marinelli F."/>
        </authorList>
    </citation>
    <scope>NUCLEOTIDE SEQUENCE [LARGE SCALE GENOMIC DNA]</scope>
    <source>
        <strain evidence="5 6">NRRL 3884</strain>
    </source>
</reference>
<protein>
    <submittedName>
        <fullName evidence="5">TetR family transcriptional regulator</fullName>
    </submittedName>
</protein>
<keyword evidence="1 2" id="KW-0238">DNA-binding</keyword>
<name>A0ABY8WJB1_9ACTN</name>
<evidence type="ECO:0000313" key="5">
    <source>
        <dbReference type="EMBL" id="WIM96434.1"/>
    </source>
</evidence>
<evidence type="ECO:0000313" key="6">
    <source>
        <dbReference type="Proteomes" id="UP001240150"/>
    </source>
</evidence>
<dbReference type="RefSeq" id="WP_284917716.1">
    <property type="nucleotide sequence ID" value="NZ_CP126980.1"/>
</dbReference>
<feature type="domain" description="HTH tetR-type" evidence="4">
    <location>
        <begin position="7"/>
        <end position="67"/>
    </location>
</feature>
<keyword evidence="3" id="KW-0812">Transmembrane</keyword>
<dbReference type="Gene3D" id="1.10.357.10">
    <property type="entry name" value="Tetracycline Repressor, domain 2"/>
    <property type="match status" value="1"/>
</dbReference>
<keyword evidence="3" id="KW-0472">Membrane</keyword>
<evidence type="ECO:0000256" key="1">
    <source>
        <dbReference type="ARBA" id="ARBA00023125"/>
    </source>
</evidence>
<dbReference type="InterPro" id="IPR009057">
    <property type="entry name" value="Homeodomain-like_sf"/>
</dbReference>
<dbReference type="PANTHER" id="PTHR43479">
    <property type="entry name" value="ACREF/ENVCD OPERON REPRESSOR-RELATED"/>
    <property type="match status" value="1"/>
</dbReference>
<dbReference type="InterPro" id="IPR001647">
    <property type="entry name" value="HTH_TetR"/>
</dbReference>
<proteinExistence type="predicted"/>
<evidence type="ECO:0000259" key="4">
    <source>
        <dbReference type="PROSITE" id="PS50977"/>
    </source>
</evidence>
<feature type="DNA-binding region" description="H-T-H motif" evidence="2">
    <location>
        <begin position="30"/>
        <end position="49"/>
    </location>
</feature>
<gene>
    <name evidence="5" type="ORF">ACTOB_008628</name>
</gene>
<dbReference type="PROSITE" id="PS50977">
    <property type="entry name" value="HTH_TETR_2"/>
    <property type="match status" value="1"/>
</dbReference>
<dbReference type="InterPro" id="IPR050624">
    <property type="entry name" value="HTH-type_Tx_Regulator"/>
</dbReference>
<dbReference type="InterPro" id="IPR039532">
    <property type="entry name" value="TetR_C_Firmicutes"/>
</dbReference>
<keyword evidence="3" id="KW-1133">Transmembrane helix</keyword>
<dbReference type="Proteomes" id="UP001240150">
    <property type="component" value="Chromosome"/>
</dbReference>
<dbReference type="Pfam" id="PF00440">
    <property type="entry name" value="TetR_N"/>
    <property type="match status" value="1"/>
</dbReference>
<dbReference type="SUPFAM" id="SSF46689">
    <property type="entry name" value="Homeodomain-like"/>
    <property type="match status" value="1"/>
</dbReference>
<dbReference type="Pfam" id="PF14278">
    <property type="entry name" value="TetR_C_8"/>
    <property type="match status" value="1"/>
</dbReference>
<sequence length="214" mass="24316">MEDKRIKRTRRQIHRALIELSHQVGFDAISVVDITSRAGIGRTTFYRHYSDKYELVEALISGLNRIFPIPGPDDDGDLAQPVVEEHLIEIFDHFARNARLYQALLIRHRSEWFTDLLNDRLNSVVLRLLNADCCLSQQSADRLRATAAWITGGLIGAVIYWLRDSGERPYRAIVQVCSDFTSQSFAHFPECRTGSGHPMSVRRTRGPRPLSGVA</sequence>
<organism evidence="5 6">
    <name type="scientific">Actinoplanes oblitus</name>
    <dbReference type="NCBI Taxonomy" id="3040509"/>
    <lineage>
        <taxon>Bacteria</taxon>
        <taxon>Bacillati</taxon>
        <taxon>Actinomycetota</taxon>
        <taxon>Actinomycetes</taxon>
        <taxon>Micromonosporales</taxon>
        <taxon>Micromonosporaceae</taxon>
        <taxon>Actinoplanes</taxon>
    </lineage>
</organism>
<keyword evidence="6" id="KW-1185">Reference proteome</keyword>
<feature type="transmembrane region" description="Helical" evidence="3">
    <location>
        <begin position="145"/>
        <end position="162"/>
    </location>
</feature>
<dbReference type="EMBL" id="CP126980">
    <property type="protein sequence ID" value="WIM96434.1"/>
    <property type="molecule type" value="Genomic_DNA"/>
</dbReference>
<accession>A0ABY8WJB1</accession>
<evidence type="ECO:0000256" key="2">
    <source>
        <dbReference type="PROSITE-ProRule" id="PRU00335"/>
    </source>
</evidence>
<evidence type="ECO:0000256" key="3">
    <source>
        <dbReference type="SAM" id="Phobius"/>
    </source>
</evidence>
<dbReference type="PANTHER" id="PTHR43479:SF7">
    <property type="entry name" value="TETR-FAMILY TRANSCRIPTIONAL REGULATOR"/>
    <property type="match status" value="1"/>
</dbReference>